<protein>
    <submittedName>
        <fullName evidence="1">Uncharacterized protein</fullName>
    </submittedName>
</protein>
<dbReference type="OrthoDB" id="5447244at2"/>
<organism evidence="1 2">
    <name type="scientific">Flavobacterium fluviale</name>
    <dbReference type="NCBI Taxonomy" id="2249356"/>
    <lineage>
        <taxon>Bacteria</taxon>
        <taxon>Pseudomonadati</taxon>
        <taxon>Bacteroidota</taxon>
        <taxon>Flavobacteriia</taxon>
        <taxon>Flavobacteriales</taxon>
        <taxon>Flavobacteriaceae</taxon>
        <taxon>Flavobacterium</taxon>
    </lineage>
</organism>
<dbReference type="AlphaFoldDB" id="A0A344LW83"/>
<evidence type="ECO:0000313" key="2">
    <source>
        <dbReference type="Proteomes" id="UP000251561"/>
    </source>
</evidence>
<dbReference type="KEGG" id="ffl:HYN86_16905"/>
<sequence length="205" mass="24321">MKLFGEQYLSKYLSEKLDQTKRDIKYKNEFELKRTSKEDLLKQLVESTKVGTLEVNLEERTTKVVLREIPAEHFPRTYHVHPGKKYPCALVTYSYNIPSNSQLMGCLPSNNFIRRIETDLTFESNKMHIHYQTLFGNEILSEEVKNEVKNWIISVHYQIREATIEINNEIENFNNRVPEELKILIDTKYKSIEDQNKQNDDLNDF</sequence>
<dbReference type="Proteomes" id="UP000251561">
    <property type="component" value="Chromosome"/>
</dbReference>
<dbReference type="EMBL" id="CP030261">
    <property type="protein sequence ID" value="AXB58175.1"/>
    <property type="molecule type" value="Genomic_DNA"/>
</dbReference>
<name>A0A344LW83_9FLAO</name>
<gene>
    <name evidence="1" type="ORF">HYN86_16905</name>
</gene>
<keyword evidence="2" id="KW-1185">Reference proteome</keyword>
<dbReference type="RefSeq" id="WP_113679103.1">
    <property type="nucleotide sequence ID" value="NZ_CP030261.1"/>
</dbReference>
<accession>A0A344LW83</accession>
<proteinExistence type="predicted"/>
<evidence type="ECO:0000313" key="1">
    <source>
        <dbReference type="EMBL" id="AXB58175.1"/>
    </source>
</evidence>
<reference evidence="1 2" key="1">
    <citation type="submission" date="2018-06" db="EMBL/GenBank/DDBJ databases">
        <title>Genome sequencing of Flavobacterium.</title>
        <authorList>
            <person name="Baek M.-G."/>
            <person name="Yi H."/>
        </authorList>
    </citation>
    <scope>NUCLEOTIDE SEQUENCE [LARGE SCALE GENOMIC DNA]</scope>
    <source>
        <strain evidence="1 2">HYN0086</strain>
    </source>
</reference>